<feature type="compositionally biased region" description="Basic and acidic residues" evidence="1">
    <location>
        <begin position="304"/>
        <end position="314"/>
    </location>
</feature>
<keyword evidence="2" id="KW-1133">Transmembrane helix</keyword>
<feature type="region of interest" description="Disordered" evidence="1">
    <location>
        <begin position="304"/>
        <end position="341"/>
    </location>
</feature>
<dbReference type="Proteomes" id="UP000559256">
    <property type="component" value="Unassembled WGS sequence"/>
</dbReference>
<dbReference type="AlphaFoldDB" id="A0A8H5LQM6"/>
<organism evidence="3 4">
    <name type="scientific">Tetrapyrgos nigripes</name>
    <dbReference type="NCBI Taxonomy" id="182062"/>
    <lineage>
        <taxon>Eukaryota</taxon>
        <taxon>Fungi</taxon>
        <taxon>Dikarya</taxon>
        <taxon>Basidiomycota</taxon>
        <taxon>Agaricomycotina</taxon>
        <taxon>Agaricomycetes</taxon>
        <taxon>Agaricomycetidae</taxon>
        <taxon>Agaricales</taxon>
        <taxon>Marasmiineae</taxon>
        <taxon>Marasmiaceae</taxon>
        <taxon>Tetrapyrgos</taxon>
    </lineage>
</organism>
<feature type="transmembrane region" description="Helical" evidence="2">
    <location>
        <begin position="177"/>
        <end position="197"/>
    </location>
</feature>
<proteinExistence type="predicted"/>
<feature type="transmembrane region" description="Helical" evidence="2">
    <location>
        <begin position="50"/>
        <end position="72"/>
    </location>
</feature>
<gene>
    <name evidence="3" type="ORF">D9758_006667</name>
</gene>
<name>A0A8H5LQM6_9AGAR</name>
<keyword evidence="4" id="KW-1185">Reference proteome</keyword>
<accession>A0A8H5LQM6</accession>
<evidence type="ECO:0000256" key="1">
    <source>
        <dbReference type="SAM" id="MobiDB-lite"/>
    </source>
</evidence>
<dbReference type="EMBL" id="JAACJM010000025">
    <property type="protein sequence ID" value="KAF5365918.1"/>
    <property type="molecule type" value="Genomic_DNA"/>
</dbReference>
<feature type="transmembrane region" description="Helical" evidence="2">
    <location>
        <begin position="6"/>
        <end position="29"/>
    </location>
</feature>
<dbReference type="OrthoDB" id="2384193at2759"/>
<protein>
    <submittedName>
        <fullName evidence="3">Uncharacterized protein</fullName>
    </submittedName>
</protein>
<keyword evidence="2" id="KW-0812">Transmembrane</keyword>
<evidence type="ECO:0000313" key="4">
    <source>
        <dbReference type="Proteomes" id="UP000559256"/>
    </source>
</evidence>
<sequence>MAHTSPATYLVWSTMSVLLGAFLVYHLWSFDRFKCLKWNNGPYSGAFKRVMTYTYLLNLPCIMAYSIGFAIIKYTEGFVAVPSTGLVVPKPFTEWRESSHNAIFPLTLLFAMSNAFELVTHLEELCFWHFLVNASSEDWFRSKYFKIWVGGSVVALIYMPLAVILTRHELLRCEAVAFFAGSLGSFILTVAFLPVLFKFPSFLANLKREGVETATVIRLTKFHELNTIRICFRFLFNCPVLILGIDGVRPHVHSINENMLWTDLLAIVAAIGCVVSSAITLVIFFPRDIGSEIANREIVKERKRQASSDWRSSRTDQSVMSETRPHRYSLTSSLPPHDGSPFNDRYAARPSPITPLQEDKAWVAQDEIAVEPMHKIAPIRPNRKRGDDVELGGIGPLSSGNPALHNRTSGIVINRAVFTYTSPIDLAYAGNTTSDTRFTFARR</sequence>
<comment type="caution">
    <text evidence="3">The sequence shown here is derived from an EMBL/GenBank/DDBJ whole genome shotgun (WGS) entry which is preliminary data.</text>
</comment>
<feature type="transmembrane region" description="Helical" evidence="2">
    <location>
        <begin position="264"/>
        <end position="286"/>
    </location>
</feature>
<feature type="transmembrane region" description="Helical" evidence="2">
    <location>
        <begin position="145"/>
        <end position="165"/>
    </location>
</feature>
<evidence type="ECO:0000256" key="2">
    <source>
        <dbReference type="SAM" id="Phobius"/>
    </source>
</evidence>
<keyword evidence="2" id="KW-0472">Membrane</keyword>
<reference evidence="3 4" key="1">
    <citation type="journal article" date="2020" name="ISME J.">
        <title>Uncovering the hidden diversity of litter-decomposition mechanisms in mushroom-forming fungi.</title>
        <authorList>
            <person name="Floudas D."/>
            <person name="Bentzer J."/>
            <person name="Ahren D."/>
            <person name="Johansson T."/>
            <person name="Persson P."/>
            <person name="Tunlid A."/>
        </authorList>
    </citation>
    <scope>NUCLEOTIDE SEQUENCE [LARGE SCALE GENOMIC DNA]</scope>
    <source>
        <strain evidence="3 4">CBS 291.85</strain>
    </source>
</reference>
<evidence type="ECO:0000313" key="3">
    <source>
        <dbReference type="EMBL" id="KAF5365918.1"/>
    </source>
</evidence>